<reference evidence="2" key="1">
    <citation type="submission" date="2020-06" db="EMBL/GenBank/DDBJ databases">
        <authorList>
            <person name="Li T."/>
            <person name="Hu X."/>
            <person name="Zhang T."/>
            <person name="Song X."/>
            <person name="Zhang H."/>
            <person name="Dai N."/>
            <person name="Sheng W."/>
            <person name="Hou X."/>
            <person name="Wei L."/>
        </authorList>
    </citation>
    <scope>NUCLEOTIDE SEQUENCE</scope>
    <source>
        <strain evidence="2">G02</strain>
        <tissue evidence="2">Leaf</tissue>
    </source>
</reference>
<evidence type="ECO:0000256" key="1">
    <source>
        <dbReference type="SAM" id="SignalP"/>
    </source>
</evidence>
<gene>
    <name evidence="2" type="ORF">Sradi_7310600</name>
</gene>
<feature type="signal peptide" evidence="1">
    <location>
        <begin position="1"/>
        <end position="18"/>
    </location>
</feature>
<evidence type="ECO:0000313" key="2">
    <source>
        <dbReference type="EMBL" id="KAL0277949.1"/>
    </source>
</evidence>
<name>A0AAW2I6X3_SESRA</name>
<feature type="chain" id="PRO_5043889944" evidence="1">
    <location>
        <begin position="19"/>
        <end position="63"/>
    </location>
</feature>
<organism evidence="2">
    <name type="scientific">Sesamum radiatum</name>
    <name type="common">Black benniseed</name>
    <dbReference type="NCBI Taxonomy" id="300843"/>
    <lineage>
        <taxon>Eukaryota</taxon>
        <taxon>Viridiplantae</taxon>
        <taxon>Streptophyta</taxon>
        <taxon>Embryophyta</taxon>
        <taxon>Tracheophyta</taxon>
        <taxon>Spermatophyta</taxon>
        <taxon>Magnoliopsida</taxon>
        <taxon>eudicotyledons</taxon>
        <taxon>Gunneridae</taxon>
        <taxon>Pentapetalae</taxon>
        <taxon>asterids</taxon>
        <taxon>lamiids</taxon>
        <taxon>Lamiales</taxon>
        <taxon>Pedaliaceae</taxon>
        <taxon>Sesamum</taxon>
    </lineage>
</organism>
<comment type="caution">
    <text evidence="2">The sequence shown here is derived from an EMBL/GenBank/DDBJ whole genome shotgun (WGS) entry which is preliminary data.</text>
</comment>
<dbReference type="EMBL" id="JACGWJ010001720">
    <property type="protein sequence ID" value="KAL0277949.1"/>
    <property type="molecule type" value="Genomic_DNA"/>
</dbReference>
<dbReference type="AlphaFoldDB" id="A0AAW2I6X3"/>
<dbReference type="Pfam" id="PF02992">
    <property type="entry name" value="Transposase_21"/>
    <property type="match status" value="1"/>
</dbReference>
<keyword evidence="1" id="KW-0732">Signal</keyword>
<accession>A0AAW2I6X3</accession>
<dbReference type="InterPro" id="IPR004242">
    <property type="entry name" value="Transposase_21"/>
</dbReference>
<sequence length="63" mass="7218">MWATLIWIVNYLPAYVMASGWSTAGVMGCPVCMDDTRAFHMQHGRKAFYFDCGEDNEADDEEY</sequence>
<reference evidence="2" key="2">
    <citation type="journal article" date="2024" name="Plant">
        <title>Genomic evolution and insights into agronomic trait innovations of Sesamum species.</title>
        <authorList>
            <person name="Miao H."/>
            <person name="Wang L."/>
            <person name="Qu L."/>
            <person name="Liu H."/>
            <person name="Sun Y."/>
            <person name="Le M."/>
            <person name="Wang Q."/>
            <person name="Wei S."/>
            <person name="Zheng Y."/>
            <person name="Lin W."/>
            <person name="Duan Y."/>
            <person name="Cao H."/>
            <person name="Xiong S."/>
            <person name="Wang X."/>
            <person name="Wei L."/>
            <person name="Li C."/>
            <person name="Ma Q."/>
            <person name="Ju M."/>
            <person name="Zhao R."/>
            <person name="Li G."/>
            <person name="Mu C."/>
            <person name="Tian Q."/>
            <person name="Mei H."/>
            <person name="Zhang T."/>
            <person name="Gao T."/>
            <person name="Zhang H."/>
        </authorList>
    </citation>
    <scope>NUCLEOTIDE SEQUENCE</scope>
    <source>
        <strain evidence="2">G02</strain>
    </source>
</reference>
<proteinExistence type="predicted"/>
<protein>
    <submittedName>
        <fullName evidence="2">Uncharacterized protein</fullName>
    </submittedName>
</protein>